<evidence type="ECO:0000256" key="1">
    <source>
        <dbReference type="ARBA" id="ARBA00004442"/>
    </source>
</evidence>
<evidence type="ECO:0000256" key="2">
    <source>
        <dbReference type="ARBA" id="ARBA00007613"/>
    </source>
</evidence>
<evidence type="ECO:0000256" key="7">
    <source>
        <dbReference type="ARBA" id="ARBA00023237"/>
    </source>
</evidence>
<keyword evidence="8" id="KW-0732">Signal</keyword>
<dbReference type="PANTHER" id="PTHR30026:SF20">
    <property type="entry name" value="OUTER MEMBRANE PROTEIN TOLC"/>
    <property type="match status" value="1"/>
</dbReference>
<dbReference type="GO" id="GO:0015562">
    <property type="term" value="F:efflux transmembrane transporter activity"/>
    <property type="evidence" value="ECO:0007669"/>
    <property type="project" value="InterPro"/>
</dbReference>
<dbReference type="InterPro" id="IPR003423">
    <property type="entry name" value="OMP_efflux"/>
</dbReference>
<reference evidence="9 10" key="1">
    <citation type="submission" date="2018-09" db="EMBL/GenBank/DDBJ databases">
        <title>Arachidicoccus sp. nov., a bacterium isolated from soil.</title>
        <authorList>
            <person name="Weon H.-Y."/>
            <person name="Kwon S.-W."/>
            <person name="Lee S.A."/>
        </authorList>
    </citation>
    <scope>NUCLEOTIDE SEQUENCE [LARGE SCALE GENOMIC DNA]</scope>
    <source>
        <strain evidence="9 10">KIS59-12</strain>
    </source>
</reference>
<dbReference type="InterPro" id="IPR051906">
    <property type="entry name" value="TolC-like"/>
</dbReference>
<feature type="signal peptide" evidence="8">
    <location>
        <begin position="1"/>
        <end position="22"/>
    </location>
</feature>
<sequence>MKKLIVNVFSALLVFMTSISMVQSQQVYRFSVQEAVDYAKQNSVQVKNALLDYKIQNETNNQITAQAYPQLSLSGNAQDYLDIPTQLVPAEFFGGKPGTYEPIQFGTKYMVTGNITASQLLFDGQVFVGLQARKTALELAQKQTEVSEEMIKANVEKIYYQLVVGKQQISTLTANIERTSNLLKDTKAMFKQGFAEKLDIDKLNVQLSNLETEKSKAQSQLDAGNSGLKFLMNLPQKDSLILTDSITEDKIKEGMLNNDYNYTDRKDYQALETSRKLGEFNIKRYKLSQIPKLSLIGSYSKNAQRNDFSFFKGGAEGNWYTNSYIGLNLSYSIFDGFSRRSNLRMAKLDLQKTDNNMEQLRASIDNDVTQAKVQISNAILTMDNQKQNMLLAEDVYNTTKKKFEAGVGSNQEIYNAEADLKTAQNNYYSALYDAIIAKINYLQATGKL</sequence>
<evidence type="ECO:0000256" key="3">
    <source>
        <dbReference type="ARBA" id="ARBA00022448"/>
    </source>
</evidence>
<keyword evidence="4" id="KW-1134">Transmembrane beta strand</keyword>
<evidence type="ECO:0000313" key="10">
    <source>
        <dbReference type="Proteomes" id="UP000266118"/>
    </source>
</evidence>
<evidence type="ECO:0000256" key="5">
    <source>
        <dbReference type="ARBA" id="ARBA00022692"/>
    </source>
</evidence>
<dbReference type="GO" id="GO:0009279">
    <property type="term" value="C:cell outer membrane"/>
    <property type="evidence" value="ECO:0007669"/>
    <property type="project" value="UniProtKB-SubCell"/>
</dbReference>
<dbReference type="Proteomes" id="UP000266118">
    <property type="component" value="Chromosome"/>
</dbReference>
<dbReference type="PANTHER" id="PTHR30026">
    <property type="entry name" value="OUTER MEMBRANE PROTEIN TOLC"/>
    <property type="match status" value="1"/>
</dbReference>
<dbReference type="GO" id="GO:0015288">
    <property type="term" value="F:porin activity"/>
    <property type="evidence" value="ECO:0007669"/>
    <property type="project" value="TreeGrafter"/>
</dbReference>
<feature type="chain" id="PRO_5017223695" evidence="8">
    <location>
        <begin position="23"/>
        <end position="448"/>
    </location>
</feature>
<dbReference type="RefSeq" id="WP_119989209.1">
    <property type="nucleotide sequence ID" value="NZ_CP032489.1"/>
</dbReference>
<dbReference type="Gene3D" id="1.20.1600.10">
    <property type="entry name" value="Outer membrane efflux proteins (OEP)"/>
    <property type="match status" value="1"/>
</dbReference>
<evidence type="ECO:0000256" key="4">
    <source>
        <dbReference type="ARBA" id="ARBA00022452"/>
    </source>
</evidence>
<dbReference type="EMBL" id="CP032489">
    <property type="protein sequence ID" value="AYD48451.1"/>
    <property type="molecule type" value="Genomic_DNA"/>
</dbReference>
<evidence type="ECO:0000313" key="9">
    <source>
        <dbReference type="EMBL" id="AYD48451.1"/>
    </source>
</evidence>
<evidence type="ECO:0000256" key="6">
    <source>
        <dbReference type="ARBA" id="ARBA00023136"/>
    </source>
</evidence>
<keyword evidence="7" id="KW-0998">Cell outer membrane</keyword>
<accession>A0A386HSL4</accession>
<proteinExistence type="inferred from homology"/>
<comment type="subcellular location">
    <subcellularLocation>
        <location evidence="1">Cell outer membrane</location>
    </subcellularLocation>
</comment>
<name>A0A386HSL4_9BACT</name>
<keyword evidence="3" id="KW-0813">Transport</keyword>
<keyword evidence="10" id="KW-1185">Reference proteome</keyword>
<organism evidence="9 10">
    <name type="scientific">Arachidicoccus soli</name>
    <dbReference type="NCBI Taxonomy" id="2341117"/>
    <lineage>
        <taxon>Bacteria</taxon>
        <taxon>Pseudomonadati</taxon>
        <taxon>Bacteroidota</taxon>
        <taxon>Chitinophagia</taxon>
        <taxon>Chitinophagales</taxon>
        <taxon>Chitinophagaceae</taxon>
        <taxon>Arachidicoccus</taxon>
    </lineage>
</organism>
<dbReference type="SUPFAM" id="SSF56954">
    <property type="entry name" value="Outer membrane efflux proteins (OEP)"/>
    <property type="match status" value="1"/>
</dbReference>
<dbReference type="KEGG" id="ark:D6B99_13060"/>
<keyword evidence="5" id="KW-0812">Transmembrane</keyword>
<gene>
    <name evidence="9" type="ORF">D6B99_13060</name>
</gene>
<protein>
    <submittedName>
        <fullName evidence="9">TolC family protein</fullName>
    </submittedName>
</protein>
<evidence type="ECO:0000256" key="8">
    <source>
        <dbReference type="SAM" id="SignalP"/>
    </source>
</evidence>
<dbReference type="OrthoDB" id="367883at2"/>
<dbReference type="AlphaFoldDB" id="A0A386HSL4"/>
<dbReference type="GO" id="GO:1990281">
    <property type="term" value="C:efflux pump complex"/>
    <property type="evidence" value="ECO:0007669"/>
    <property type="project" value="TreeGrafter"/>
</dbReference>
<dbReference type="Pfam" id="PF02321">
    <property type="entry name" value="OEP"/>
    <property type="match status" value="1"/>
</dbReference>
<comment type="similarity">
    <text evidence="2">Belongs to the outer membrane factor (OMF) (TC 1.B.17) family.</text>
</comment>
<keyword evidence="6" id="KW-0472">Membrane</keyword>